<evidence type="ECO:0000313" key="3">
    <source>
        <dbReference type="Proteomes" id="UP000016933"/>
    </source>
</evidence>
<dbReference type="AlphaFoldDB" id="N1Q188"/>
<name>N1Q188_DOTSN</name>
<keyword evidence="3" id="KW-1185">Reference proteome</keyword>
<gene>
    <name evidence="2" type="ORF">DOTSEDRAFT_18941</name>
</gene>
<evidence type="ECO:0000313" key="2">
    <source>
        <dbReference type="EMBL" id="EME48405.1"/>
    </source>
</evidence>
<feature type="coiled-coil region" evidence="1">
    <location>
        <begin position="72"/>
        <end position="106"/>
    </location>
</feature>
<dbReference type="Proteomes" id="UP000016933">
    <property type="component" value="Unassembled WGS sequence"/>
</dbReference>
<evidence type="ECO:0008006" key="4">
    <source>
        <dbReference type="Google" id="ProtNLM"/>
    </source>
</evidence>
<proteinExistence type="predicted"/>
<evidence type="ECO:0000256" key="1">
    <source>
        <dbReference type="SAM" id="Coils"/>
    </source>
</evidence>
<dbReference type="OrthoDB" id="2951834at2759"/>
<sequence length="154" mass="17624">MASTTTTSTSQNETASLQSTQCHLLKLPAELRLEIYELVLANLDIGYSLQREYPSILQVCKLLRHEAVAIFNKRLSAALARYKAQVEIARAERHRSEKKYNEQRERLMGVPSLETLLDAINACDVFSAILDDYTGVRRVVQRERTKLRLEGFRV</sequence>
<organism evidence="2 3">
    <name type="scientific">Dothistroma septosporum (strain NZE10 / CBS 128990)</name>
    <name type="common">Red band needle blight fungus</name>
    <name type="synonym">Mycosphaerella pini</name>
    <dbReference type="NCBI Taxonomy" id="675120"/>
    <lineage>
        <taxon>Eukaryota</taxon>
        <taxon>Fungi</taxon>
        <taxon>Dikarya</taxon>
        <taxon>Ascomycota</taxon>
        <taxon>Pezizomycotina</taxon>
        <taxon>Dothideomycetes</taxon>
        <taxon>Dothideomycetidae</taxon>
        <taxon>Mycosphaerellales</taxon>
        <taxon>Mycosphaerellaceae</taxon>
        <taxon>Dothistroma</taxon>
    </lineage>
</organism>
<keyword evidence="1" id="KW-0175">Coiled coil</keyword>
<dbReference type="HOGENOM" id="CLU_1722327_0_0_1"/>
<dbReference type="EMBL" id="KB446535">
    <property type="protein sequence ID" value="EME48405.1"/>
    <property type="molecule type" value="Genomic_DNA"/>
</dbReference>
<reference evidence="3" key="1">
    <citation type="journal article" date="2012" name="PLoS Genet.">
        <title>The genomes of the fungal plant pathogens Cladosporium fulvum and Dothistroma septosporum reveal adaptation to different hosts and lifestyles but also signatures of common ancestry.</title>
        <authorList>
            <person name="de Wit P.J.G.M."/>
            <person name="van der Burgt A."/>
            <person name="Oekmen B."/>
            <person name="Stergiopoulos I."/>
            <person name="Abd-Elsalam K.A."/>
            <person name="Aerts A.L."/>
            <person name="Bahkali A.H."/>
            <person name="Beenen H.G."/>
            <person name="Chettri P."/>
            <person name="Cox M.P."/>
            <person name="Datema E."/>
            <person name="de Vries R.P."/>
            <person name="Dhillon B."/>
            <person name="Ganley A.R."/>
            <person name="Griffiths S.A."/>
            <person name="Guo Y."/>
            <person name="Hamelin R.C."/>
            <person name="Henrissat B."/>
            <person name="Kabir M.S."/>
            <person name="Jashni M.K."/>
            <person name="Kema G."/>
            <person name="Klaubauf S."/>
            <person name="Lapidus A."/>
            <person name="Levasseur A."/>
            <person name="Lindquist E."/>
            <person name="Mehrabi R."/>
            <person name="Ohm R.A."/>
            <person name="Owen T.J."/>
            <person name="Salamov A."/>
            <person name="Schwelm A."/>
            <person name="Schijlen E."/>
            <person name="Sun H."/>
            <person name="van den Burg H.A."/>
            <person name="van Ham R.C.H.J."/>
            <person name="Zhang S."/>
            <person name="Goodwin S.B."/>
            <person name="Grigoriev I.V."/>
            <person name="Collemare J."/>
            <person name="Bradshaw R.E."/>
        </authorList>
    </citation>
    <scope>NUCLEOTIDE SEQUENCE [LARGE SCALE GENOMIC DNA]</scope>
    <source>
        <strain evidence="3">NZE10 / CBS 128990</strain>
    </source>
</reference>
<protein>
    <recommendedName>
        <fullName evidence="4">F-box domain-containing protein</fullName>
    </recommendedName>
</protein>
<dbReference type="OMA" id="ESESCKQ"/>
<reference evidence="2 3" key="2">
    <citation type="journal article" date="2012" name="PLoS Pathog.">
        <title>Diverse lifestyles and strategies of plant pathogenesis encoded in the genomes of eighteen Dothideomycetes fungi.</title>
        <authorList>
            <person name="Ohm R.A."/>
            <person name="Feau N."/>
            <person name="Henrissat B."/>
            <person name="Schoch C.L."/>
            <person name="Horwitz B.A."/>
            <person name="Barry K.W."/>
            <person name="Condon B.J."/>
            <person name="Copeland A.C."/>
            <person name="Dhillon B."/>
            <person name="Glaser F."/>
            <person name="Hesse C.N."/>
            <person name="Kosti I."/>
            <person name="LaButti K."/>
            <person name="Lindquist E.A."/>
            <person name="Lucas S."/>
            <person name="Salamov A.A."/>
            <person name="Bradshaw R.E."/>
            <person name="Ciuffetti L."/>
            <person name="Hamelin R.C."/>
            <person name="Kema G.H.J."/>
            <person name="Lawrence C."/>
            <person name="Scott J.A."/>
            <person name="Spatafora J.W."/>
            <person name="Turgeon B.G."/>
            <person name="de Wit P.J.G.M."/>
            <person name="Zhong S."/>
            <person name="Goodwin S.B."/>
            <person name="Grigoriev I.V."/>
        </authorList>
    </citation>
    <scope>NUCLEOTIDE SEQUENCE [LARGE SCALE GENOMIC DNA]</scope>
    <source>
        <strain evidence="3">NZE10 / CBS 128990</strain>
    </source>
</reference>
<accession>N1Q188</accession>